<dbReference type="Gene3D" id="3.40.50.2000">
    <property type="entry name" value="Glycogen Phosphorylase B"/>
    <property type="match status" value="2"/>
</dbReference>
<reference evidence="3 4" key="1">
    <citation type="submission" date="2022-10" db="EMBL/GenBank/DDBJ databases">
        <title>Comparative genomics and taxonomic characterization of three novel marine species of genus Reichenbachiella exhibiting antioxidant and polysaccharide degradation activities.</title>
        <authorList>
            <person name="Muhammad N."/>
            <person name="Lee Y.-J."/>
            <person name="Ko J."/>
            <person name="Kim S.-G."/>
        </authorList>
    </citation>
    <scope>NUCLEOTIDE SEQUENCE [LARGE SCALE GENOMIC DNA]</scope>
    <source>
        <strain evidence="3 4">ABR2-5</strain>
    </source>
</reference>
<dbReference type="PANTHER" id="PTHR10176">
    <property type="entry name" value="GLYCOGEN SYNTHASE"/>
    <property type="match status" value="1"/>
</dbReference>
<evidence type="ECO:0000313" key="3">
    <source>
        <dbReference type="EMBL" id="MCV9387589.1"/>
    </source>
</evidence>
<evidence type="ECO:0000256" key="2">
    <source>
        <dbReference type="ARBA" id="ARBA00022679"/>
    </source>
</evidence>
<dbReference type="EC" id="2.4.-.-" evidence="3"/>
<evidence type="ECO:0000256" key="1">
    <source>
        <dbReference type="ARBA" id="ARBA00022676"/>
    </source>
</evidence>
<dbReference type="Gene3D" id="6.10.260.10">
    <property type="match status" value="1"/>
</dbReference>
<keyword evidence="4" id="KW-1185">Reference proteome</keyword>
<dbReference type="EMBL" id="JAOYOD010000001">
    <property type="protein sequence ID" value="MCV9387589.1"/>
    <property type="molecule type" value="Genomic_DNA"/>
</dbReference>
<dbReference type="GO" id="GO:0016757">
    <property type="term" value="F:glycosyltransferase activity"/>
    <property type="evidence" value="ECO:0007669"/>
    <property type="project" value="UniProtKB-KW"/>
</dbReference>
<dbReference type="SUPFAM" id="SSF53756">
    <property type="entry name" value="UDP-Glycosyltransferase/glycogen phosphorylase"/>
    <property type="match status" value="1"/>
</dbReference>
<protein>
    <submittedName>
        <fullName evidence="3">Glycosyltransferase</fullName>
        <ecNumber evidence="3">2.4.-.-</ecNumber>
    </submittedName>
</protein>
<gene>
    <name evidence="3" type="ORF">N7U62_12990</name>
</gene>
<dbReference type="PANTHER" id="PTHR10176:SF3">
    <property type="entry name" value="GLYCOGEN [STARCH] SYNTHASE"/>
    <property type="match status" value="1"/>
</dbReference>
<sequence length="613" mass="71288">MAERKKARKKKEEPKMLAEIAWEVCNQVGGIYTVIRSKAPVMVDQWGKDYVLVGPKIHPNVSSDFEEHMDDKIPIAQVVREMKEMGWDVSFGTWLVSGRPQTVLLNPASVMPQLGNIKYFYWQDHHIDFNNHDPLVDEVMAFGFMVKEFLFRMARVCLEQDVELLAHFHEWMAGTAIADIRKEQIPIKTVFTTHATLLGRYLAMNDPYFYDHLPFLNWESEANNFNVNTIARLERACAHGANILSTVSEVTAKECIHLLGRSPEAIVPNGLNIERFSVLHEVQNLHHKYKEQINHFVMGHFFQSYTFDLNNVIYFFTSGRFEFKNKGYDLTLEALARLNYKMKKHKINKTVVMFFITKQPFHSINQEVMTSRAVMEEIDHNCEEIMKQVKERLFQDAATNSDHRLPELNKLVDDYWKLRYRRTIQSWKTKRLPSVVTHNLINDADDQILNFLRGANLLNHETDKVKIVYHPDFISSTSPLFGMEYGQFVRGCHMGIFPSYYEPWGYTPVECLARGVSAVTSDLSGFGDYVKTLDIGDEEHGIYMIDRVNQDYHSAAEQLSEKMLAFVKTTGRERIASRNLAEDLSEEFDWKNLIKHYDHAYDLALEKYPIENK</sequence>
<keyword evidence="2 3" id="KW-0808">Transferase</keyword>
<proteinExistence type="predicted"/>
<accession>A0ABT3CVJ0</accession>
<name>A0ABT3CVJ0_9BACT</name>
<evidence type="ECO:0000313" key="4">
    <source>
        <dbReference type="Proteomes" id="UP001300692"/>
    </source>
</evidence>
<keyword evidence="1 3" id="KW-0328">Glycosyltransferase</keyword>
<dbReference type="Pfam" id="PF05693">
    <property type="entry name" value="Glycogen_syn"/>
    <property type="match status" value="1"/>
</dbReference>
<organism evidence="3 4">
    <name type="scientific">Reichenbachiella ulvae</name>
    <dbReference type="NCBI Taxonomy" id="2980104"/>
    <lineage>
        <taxon>Bacteria</taxon>
        <taxon>Pseudomonadati</taxon>
        <taxon>Bacteroidota</taxon>
        <taxon>Cytophagia</taxon>
        <taxon>Cytophagales</taxon>
        <taxon>Reichenbachiellaceae</taxon>
        <taxon>Reichenbachiella</taxon>
    </lineage>
</organism>
<dbReference type="RefSeq" id="WP_264138410.1">
    <property type="nucleotide sequence ID" value="NZ_JAOYOD010000001.1"/>
</dbReference>
<dbReference type="Proteomes" id="UP001300692">
    <property type="component" value="Unassembled WGS sequence"/>
</dbReference>
<comment type="caution">
    <text evidence="3">The sequence shown here is derived from an EMBL/GenBank/DDBJ whole genome shotgun (WGS) entry which is preliminary data.</text>
</comment>
<dbReference type="InterPro" id="IPR008631">
    <property type="entry name" value="Glycogen_synth"/>
</dbReference>